<proteinExistence type="predicted"/>
<gene>
    <name evidence="1" type="ORF">LNAT_P0586</name>
</gene>
<dbReference type="Proteomes" id="UP000217944">
    <property type="component" value="Unassembled WGS sequence"/>
</dbReference>
<dbReference type="OrthoDB" id="5373296at2"/>
<dbReference type="AlphaFoldDB" id="A0A292YCZ1"/>
<sequence length="142" mass="16891">MRKILFLIIGVFLIASTNEKYLEYTNKLVTYNFELKNIDKIKSPFYKIKKPIFLNNKKINKNIKKIIHISLLSVFNDTAYIKIDEYMGDELINTYKKWVKKNDKIKNCRVENIYSDKIVIKCGKKQLIKKLNVKSLRIRIGQ</sequence>
<evidence type="ECO:0000313" key="1">
    <source>
        <dbReference type="EMBL" id="GAX87291.1"/>
    </source>
</evidence>
<organism evidence="1 2">
    <name type="scientific">Lebetimonas natsushimae</name>
    <dbReference type="NCBI Taxonomy" id="1936991"/>
    <lineage>
        <taxon>Bacteria</taxon>
        <taxon>Pseudomonadati</taxon>
        <taxon>Campylobacterota</taxon>
        <taxon>Epsilonproteobacteria</taxon>
        <taxon>Nautiliales</taxon>
        <taxon>Nautiliaceae</taxon>
        <taxon>Lebetimonas</taxon>
    </lineage>
</organism>
<protein>
    <submittedName>
        <fullName evidence="1">Uncharacterized protein</fullName>
    </submittedName>
</protein>
<accession>A0A292YCZ1</accession>
<comment type="caution">
    <text evidence="1">The sequence shown here is derived from an EMBL/GenBank/DDBJ whole genome shotgun (WGS) entry which is preliminary data.</text>
</comment>
<dbReference type="RefSeq" id="WP_096258439.1">
    <property type="nucleotide sequence ID" value="NZ_BDME01000001.1"/>
</dbReference>
<dbReference type="EMBL" id="BDME01000001">
    <property type="protein sequence ID" value="GAX87291.1"/>
    <property type="molecule type" value="Genomic_DNA"/>
</dbReference>
<evidence type="ECO:0000313" key="2">
    <source>
        <dbReference type="Proteomes" id="UP000217944"/>
    </source>
</evidence>
<name>A0A292YCZ1_9BACT</name>
<reference evidence="1 2" key="1">
    <citation type="journal article" date="2017" name="Syst. Appl. Microbiol.">
        <title>Lebetimonas natsushimae sp. nov., a novel strictly anaerobic, moderately thermophilic chemoautotroph isolated from a deep-sea hydrothermal vent polychaete nest in the Mid-Okinawa Trough.</title>
        <authorList>
            <person name="Nagata R."/>
            <person name="Takaki Y."/>
            <person name="Tame A."/>
            <person name="Nunoura T."/>
            <person name="Muto H."/>
            <person name="Mino S."/>
            <person name="Sawayama S."/>
            <person name="Takai K."/>
            <person name="Nakagawa S."/>
        </authorList>
    </citation>
    <scope>NUCLEOTIDE SEQUENCE [LARGE SCALE GENOMIC DNA]</scope>
    <source>
        <strain evidence="1 2">HS1857</strain>
    </source>
</reference>
<keyword evidence="2" id="KW-1185">Reference proteome</keyword>